<evidence type="ECO:0000256" key="9">
    <source>
        <dbReference type="ARBA" id="ARBA00022792"/>
    </source>
</evidence>
<organism evidence="18 19">
    <name type="scientific">Dinoponera quadriceps</name>
    <name type="common">South American ant</name>
    <dbReference type="NCBI Taxonomy" id="609295"/>
    <lineage>
        <taxon>Eukaryota</taxon>
        <taxon>Metazoa</taxon>
        <taxon>Ecdysozoa</taxon>
        <taxon>Arthropoda</taxon>
        <taxon>Hexapoda</taxon>
        <taxon>Insecta</taxon>
        <taxon>Pterygota</taxon>
        <taxon>Neoptera</taxon>
        <taxon>Endopterygota</taxon>
        <taxon>Hymenoptera</taxon>
        <taxon>Apocrita</taxon>
        <taxon>Aculeata</taxon>
        <taxon>Formicoidea</taxon>
        <taxon>Formicidae</taxon>
        <taxon>Ponerinae</taxon>
        <taxon>Ponerini</taxon>
        <taxon>Dinoponera</taxon>
    </lineage>
</organism>
<evidence type="ECO:0000256" key="16">
    <source>
        <dbReference type="ARBA" id="ARBA00032550"/>
    </source>
</evidence>
<dbReference type="RefSeq" id="XP_014477199.1">
    <property type="nucleotide sequence ID" value="XM_014621713.1"/>
</dbReference>
<name>A0A6P3XGZ7_DINQU</name>
<evidence type="ECO:0000313" key="19">
    <source>
        <dbReference type="RefSeq" id="XP_014477199.1"/>
    </source>
</evidence>
<keyword evidence="12 17" id="KW-1133">Transmembrane helix</keyword>
<dbReference type="Proteomes" id="UP000515204">
    <property type="component" value="Unplaced"/>
</dbReference>
<keyword evidence="8 17" id="KW-0812">Transmembrane</keyword>
<keyword evidence="6" id="KW-0813">Transport</keyword>
<proteinExistence type="inferred from homology"/>
<keyword evidence="10" id="KW-0809">Transit peptide</keyword>
<gene>
    <name evidence="19" type="primary">LOC106745787</name>
</gene>
<keyword evidence="13" id="KW-0496">Mitochondrion</keyword>
<dbReference type="InterPro" id="IPR019173">
    <property type="entry name" value="NADH_UbQ_OxRdtase_B5_su"/>
</dbReference>
<protein>
    <recommendedName>
        <fullName evidence="5">NADH dehydrogenase [ubiquinone] 1 beta subcomplex subunit 5, mitochondrial</fullName>
    </recommendedName>
    <alternativeName>
        <fullName evidence="16">Complex I-SGDH</fullName>
    </alternativeName>
    <alternativeName>
        <fullName evidence="15">NADH-ubiquinone oxidoreductase SGDH subunit</fullName>
    </alternativeName>
</protein>
<evidence type="ECO:0000256" key="8">
    <source>
        <dbReference type="ARBA" id="ARBA00022692"/>
    </source>
</evidence>
<comment type="subcellular location">
    <subcellularLocation>
        <location evidence="2">Mitochondrion inner membrane</location>
        <topology evidence="2">Single-pass membrane protein</topology>
    </subcellularLocation>
</comment>
<evidence type="ECO:0000256" key="2">
    <source>
        <dbReference type="ARBA" id="ARBA00004434"/>
    </source>
</evidence>
<evidence type="ECO:0000256" key="13">
    <source>
        <dbReference type="ARBA" id="ARBA00023128"/>
    </source>
</evidence>
<dbReference type="PANTHER" id="PTHR13178">
    <property type="entry name" value="NADH-UBIQUINONE OXIDOREDUCTASE SGDH SUBUNIT"/>
    <property type="match status" value="1"/>
</dbReference>
<evidence type="ECO:0000256" key="4">
    <source>
        <dbReference type="ARBA" id="ARBA00011533"/>
    </source>
</evidence>
<keyword evidence="18" id="KW-1185">Reference proteome</keyword>
<evidence type="ECO:0000256" key="7">
    <source>
        <dbReference type="ARBA" id="ARBA00022660"/>
    </source>
</evidence>
<dbReference type="Pfam" id="PF09781">
    <property type="entry name" value="NDUF_B5"/>
    <property type="match status" value="1"/>
</dbReference>
<dbReference type="GO" id="GO:0005743">
    <property type="term" value="C:mitochondrial inner membrane"/>
    <property type="evidence" value="ECO:0007669"/>
    <property type="project" value="UniProtKB-SubCell"/>
</dbReference>
<keyword evidence="11" id="KW-0249">Electron transport</keyword>
<comment type="function">
    <text evidence="1">Accessory subunit of the mitochondrial membrane respiratory chain NADH dehydrogenase (Complex I), that is believed not to be involved in catalysis. Complex I functions in the transfer of electrons from NADH to the respiratory chain. The immediate electron acceptor for the enzyme is believed to be ubiquinone.</text>
</comment>
<evidence type="ECO:0000256" key="3">
    <source>
        <dbReference type="ARBA" id="ARBA00007152"/>
    </source>
</evidence>
<accession>A0A6P3XGZ7</accession>
<sequence length="230" mass="27565">MERASADGSRFDDAASPLVAKSKHLDFTTTVPRPAPEFREHHVQVLLRRGKMVVWSSIWRKTGQNLLQSSGFRAALVKNELARCMSEHRVMVIKPSRFQWHKTKDYFHFYFLLGLIPVCTGIFLVNVFVGPATLEEIPEGYIPKEWEYHRHPIKRFLARYFFPSPQEEYEKYLHYIYHVNKVKDVRLLETRINNFMAKNRDFRGPYFREYYASKYLYSYRKHMDEQDELE</sequence>
<comment type="similarity">
    <text evidence="3">Belongs to the complex I NDUFB5 subunit family.</text>
</comment>
<dbReference type="CTD" id="46260"/>
<keyword evidence="7" id="KW-0679">Respiratory chain</keyword>
<evidence type="ECO:0000256" key="6">
    <source>
        <dbReference type="ARBA" id="ARBA00022448"/>
    </source>
</evidence>
<evidence type="ECO:0000256" key="11">
    <source>
        <dbReference type="ARBA" id="ARBA00022982"/>
    </source>
</evidence>
<dbReference type="OrthoDB" id="9995605at2759"/>
<evidence type="ECO:0000256" key="14">
    <source>
        <dbReference type="ARBA" id="ARBA00023136"/>
    </source>
</evidence>
<dbReference type="AlphaFoldDB" id="A0A6P3XGZ7"/>
<evidence type="ECO:0000256" key="1">
    <source>
        <dbReference type="ARBA" id="ARBA00003195"/>
    </source>
</evidence>
<dbReference type="KEGG" id="dqu:106745787"/>
<evidence type="ECO:0000256" key="17">
    <source>
        <dbReference type="SAM" id="Phobius"/>
    </source>
</evidence>
<feature type="transmembrane region" description="Helical" evidence="17">
    <location>
        <begin position="107"/>
        <end position="129"/>
    </location>
</feature>
<comment type="subunit">
    <text evidence="4">Complex I is composed of 45 different subunits.</text>
</comment>
<evidence type="ECO:0000256" key="12">
    <source>
        <dbReference type="ARBA" id="ARBA00022989"/>
    </source>
</evidence>
<dbReference type="PANTHER" id="PTHR13178:SF0">
    <property type="entry name" value="NADH DEHYDROGENASE [UBIQUINONE] 1 BETA SUBCOMPLEX SUBUNIT 5, MITOCHONDRIAL"/>
    <property type="match status" value="1"/>
</dbReference>
<evidence type="ECO:0000256" key="5">
    <source>
        <dbReference type="ARBA" id="ARBA00015175"/>
    </source>
</evidence>
<dbReference type="GeneID" id="106745787"/>
<evidence type="ECO:0000256" key="10">
    <source>
        <dbReference type="ARBA" id="ARBA00022946"/>
    </source>
</evidence>
<evidence type="ECO:0000313" key="18">
    <source>
        <dbReference type="Proteomes" id="UP000515204"/>
    </source>
</evidence>
<keyword evidence="14 17" id="KW-0472">Membrane</keyword>
<keyword evidence="9" id="KW-0999">Mitochondrion inner membrane</keyword>
<reference evidence="19" key="1">
    <citation type="submission" date="2025-08" db="UniProtKB">
        <authorList>
            <consortium name="RefSeq"/>
        </authorList>
    </citation>
    <scope>IDENTIFICATION</scope>
</reference>
<evidence type="ECO:0000256" key="15">
    <source>
        <dbReference type="ARBA" id="ARBA00032395"/>
    </source>
</evidence>